<dbReference type="EMBL" id="LAZR01029374">
    <property type="protein sequence ID" value="KKL59768.1"/>
    <property type="molecule type" value="Genomic_DNA"/>
</dbReference>
<evidence type="ECO:0000313" key="1">
    <source>
        <dbReference type="EMBL" id="KKL59768.1"/>
    </source>
</evidence>
<gene>
    <name evidence="1" type="ORF">LCGC14_2212030</name>
</gene>
<name>A0A0F9DDH5_9ZZZZ</name>
<reference evidence="1" key="1">
    <citation type="journal article" date="2015" name="Nature">
        <title>Complex archaea that bridge the gap between prokaryotes and eukaryotes.</title>
        <authorList>
            <person name="Spang A."/>
            <person name="Saw J.H."/>
            <person name="Jorgensen S.L."/>
            <person name="Zaremba-Niedzwiedzka K."/>
            <person name="Martijn J."/>
            <person name="Lind A.E."/>
            <person name="van Eijk R."/>
            <person name="Schleper C."/>
            <person name="Guy L."/>
            <person name="Ettema T.J."/>
        </authorList>
    </citation>
    <scope>NUCLEOTIDE SEQUENCE</scope>
</reference>
<organism evidence="1">
    <name type="scientific">marine sediment metagenome</name>
    <dbReference type="NCBI Taxonomy" id="412755"/>
    <lineage>
        <taxon>unclassified sequences</taxon>
        <taxon>metagenomes</taxon>
        <taxon>ecological metagenomes</taxon>
    </lineage>
</organism>
<accession>A0A0F9DDH5</accession>
<comment type="caution">
    <text evidence="1">The sequence shown here is derived from an EMBL/GenBank/DDBJ whole genome shotgun (WGS) entry which is preliminary data.</text>
</comment>
<sequence>MTIAKGDRLVIVRDGKVVEGEGHREFEALENGQYSSDEEHGHVVTIKLKVVQ</sequence>
<dbReference type="AlphaFoldDB" id="A0A0F9DDH5"/>
<proteinExistence type="predicted"/>
<protein>
    <submittedName>
        <fullName evidence="1">Uncharacterized protein</fullName>
    </submittedName>
</protein>